<evidence type="ECO:0000256" key="6">
    <source>
        <dbReference type="ARBA" id="ARBA00023027"/>
    </source>
</evidence>
<name>A0A2K9B2C6_9GAMM</name>
<feature type="domain" description="Nitroreductase" evidence="9">
    <location>
        <begin position="15"/>
        <end position="170"/>
    </location>
</feature>
<keyword evidence="3 7" id="KW-0288">FMN</keyword>
<comment type="similarity">
    <text evidence="1 7">Belongs to the nitroreductase family.</text>
</comment>
<dbReference type="InterPro" id="IPR052530">
    <property type="entry name" value="NAD(P)H_nitroreductase"/>
</dbReference>
<evidence type="ECO:0000256" key="3">
    <source>
        <dbReference type="ARBA" id="ARBA00022643"/>
    </source>
</evidence>
<evidence type="ECO:0000313" key="10">
    <source>
        <dbReference type="EMBL" id="AUD79068.1"/>
    </source>
</evidence>
<keyword evidence="6 7" id="KW-0520">NAD</keyword>
<dbReference type="CDD" id="cd02135">
    <property type="entry name" value="YdjA-like"/>
    <property type="match status" value="1"/>
</dbReference>
<sequence>MHSKSSTKMLDTLINRVSCGRLKAPAPGREEMTQVFKAALRAPDHKHLMPWQYIVFEGEKALNELGEKYRLASISEDPNISLDKQERALSLPHRAPMVVVAVAKARGNEKVPHVEEVLSTGAGVQNLILGLDSLGYGAYWRTGPLAFNEHLKPLLGLEHSDTIVGFIYVGTPDMELKAKPIPEVDDFVSWA</sequence>
<evidence type="ECO:0000256" key="2">
    <source>
        <dbReference type="ARBA" id="ARBA00022630"/>
    </source>
</evidence>
<evidence type="ECO:0000256" key="1">
    <source>
        <dbReference type="ARBA" id="ARBA00007118"/>
    </source>
</evidence>
<dbReference type="PANTHER" id="PTHR43821:SF1">
    <property type="entry name" value="NAD(P)H NITROREDUCTASE YDJA-RELATED"/>
    <property type="match status" value="1"/>
</dbReference>
<accession>A0A2K9B2C6</accession>
<dbReference type="GO" id="GO:0016491">
    <property type="term" value="F:oxidoreductase activity"/>
    <property type="evidence" value="ECO:0007669"/>
    <property type="project" value="UniProtKB-UniRule"/>
</dbReference>
<dbReference type="EC" id="1.-.-.-" evidence="7"/>
<feature type="binding site" description="in other chain" evidence="8">
    <location>
        <begin position="16"/>
        <end position="18"/>
    </location>
    <ligand>
        <name>FMN</name>
        <dbReference type="ChEBI" id="CHEBI:58210"/>
        <note>ligand shared between dimeric partners</note>
    </ligand>
</feature>
<feature type="binding site" evidence="8">
    <location>
        <position position="45"/>
    </location>
    <ligand>
        <name>FMN</name>
        <dbReference type="ChEBI" id="CHEBI:58210"/>
        <note>ligand shared between dimeric partners</note>
    </ligand>
</feature>
<evidence type="ECO:0000256" key="4">
    <source>
        <dbReference type="ARBA" id="ARBA00022857"/>
    </source>
</evidence>
<evidence type="ECO:0000256" key="5">
    <source>
        <dbReference type="ARBA" id="ARBA00023002"/>
    </source>
</evidence>
<evidence type="ECO:0000256" key="7">
    <source>
        <dbReference type="PIRNR" id="PIRNR000232"/>
    </source>
</evidence>
<dbReference type="AlphaFoldDB" id="A0A2K9B2C6"/>
<evidence type="ECO:0000313" key="11">
    <source>
        <dbReference type="Proteomes" id="UP000232693"/>
    </source>
</evidence>
<evidence type="ECO:0000256" key="8">
    <source>
        <dbReference type="PIRSR" id="PIRSR000232-1"/>
    </source>
</evidence>
<dbReference type="OrthoDB" id="9804207at2"/>
<comment type="cofactor">
    <cofactor evidence="8">
        <name>FMN</name>
        <dbReference type="ChEBI" id="CHEBI:58210"/>
    </cofactor>
    <text evidence="8">Binds 1 FMN per subunit.</text>
</comment>
<dbReference type="PIRSF" id="PIRSF000232">
    <property type="entry name" value="YdjA"/>
    <property type="match status" value="1"/>
</dbReference>
<dbReference type="InterPro" id="IPR000415">
    <property type="entry name" value="Nitroreductase-like"/>
</dbReference>
<keyword evidence="2 7" id="KW-0285">Flavoprotein</keyword>
<dbReference type="InterPro" id="IPR029479">
    <property type="entry name" value="Nitroreductase"/>
</dbReference>
<dbReference type="Pfam" id="PF00881">
    <property type="entry name" value="Nitroreductase"/>
    <property type="match status" value="1"/>
</dbReference>
<feature type="binding site" evidence="8">
    <location>
        <position position="41"/>
    </location>
    <ligand>
        <name>FMN</name>
        <dbReference type="ChEBI" id="CHEBI:58210"/>
        <note>ligand shared between dimeric partners</note>
    </ligand>
</feature>
<organism evidence="10 11">
    <name type="scientific">Kangiella profundi</name>
    <dbReference type="NCBI Taxonomy" id="1561924"/>
    <lineage>
        <taxon>Bacteria</taxon>
        <taxon>Pseudomonadati</taxon>
        <taxon>Pseudomonadota</taxon>
        <taxon>Gammaproteobacteria</taxon>
        <taxon>Kangiellales</taxon>
        <taxon>Kangiellaceae</taxon>
        <taxon>Kangiella</taxon>
    </lineage>
</organism>
<dbReference type="KEGG" id="kpd:CW740_07315"/>
<reference evidence="10 11" key="1">
    <citation type="submission" date="2017-12" db="EMBL/GenBank/DDBJ databases">
        <title>Kangiella profundi FT102 completed genome.</title>
        <authorList>
            <person name="Xu J."/>
            <person name="Wang J."/>
            <person name="Lu Y."/>
        </authorList>
    </citation>
    <scope>NUCLEOTIDE SEQUENCE [LARGE SCALE GENOMIC DNA]</scope>
    <source>
        <strain evidence="10 11">FT102</strain>
    </source>
</reference>
<dbReference type="InterPro" id="IPR026021">
    <property type="entry name" value="YdjA-like"/>
</dbReference>
<dbReference type="SUPFAM" id="SSF55469">
    <property type="entry name" value="FMN-dependent nitroreductase-like"/>
    <property type="match status" value="1"/>
</dbReference>
<keyword evidence="11" id="KW-1185">Reference proteome</keyword>
<feature type="binding site" description="in other chain" evidence="8">
    <location>
        <begin position="140"/>
        <end position="142"/>
    </location>
    <ligand>
        <name>FMN</name>
        <dbReference type="ChEBI" id="CHEBI:58210"/>
        <note>ligand shared between dimeric partners</note>
    </ligand>
</feature>
<dbReference type="PANTHER" id="PTHR43821">
    <property type="entry name" value="NAD(P)H NITROREDUCTASE YDJA-RELATED"/>
    <property type="match status" value="1"/>
</dbReference>
<gene>
    <name evidence="10" type="ORF">CW740_07315</name>
</gene>
<keyword evidence="5 7" id="KW-0560">Oxidoreductase</keyword>
<keyword evidence="4 7" id="KW-0521">NADP</keyword>
<dbReference type="Gene3D" id="3.40.109.10">
    <property type="entry name" value="NADH Oxidase"/>
    <property type="match status" value="1"/>
</dbReference>
<dbReference type="Proteomes" id="UP000232693">
    <property type="component" value="Chromosome"/>
</dbReference>
<proteinExistence type="inferred from homology"/>
<dbReference type="EMBL" id="CP025120">
    <property type="protein sequence ID" value="AUD79068.1"/>
    <property type="molecule type" value="Genomic_DNA"/>
</dbReference>
<evidence type="ECO:0000259" key="9">
    <source>
        <dbReference type="Pfam" id="PF00881"/>
    </source>
</evidence>
<protein>
    <recommendedName>
        <fullName evidence="7">Putative NAD(P)H nitroreductase</fullName>
        <ecNumber evidence="7">1.-.-.-</ecNumber>
    </recommendedName>
</protein>